<dbReference type="GO" id="GO:0046983">
    <property type="term" value="F:protein dimerization activity"/>
    <property type="evidence" value="ECO:0007669"/>
    <property type="project" value="InterPro"/>
</dbReference>
<feature type="region of interest" description="Disordered" evidence="7">
    <location>
        <begin position="172"/>
        <end position="285"/>
    </location>
</feature>
<evidence type="ECO:0000256" key="1">
    <source>
        <dbReference type="ARBA" id="ARBA00004123"/>
    </source>
</evidence>
<dbReference type="GO" id="GO:0003700">
    <property type="term" value="F:DNA-binding transcription factor activity"/>
    <property type="evidence" value="ECO:0007669"/>
    <property type="project" value="InterPro"/>
</dbReference>
<sequence length="285" mass="31198">MDYEDPTAVRKLQKAGREKQRRCRLNEQFIELGNTLDSDRPKNDKATILSDTVQLLKDLTAEVDKLKAEHAALSDESRELTQEKNDLREEKTALKSDIDRLGAQCQQRVGPAAAYPWVAMDSVLQHPPSYPYPMPIPGPIPMHHMSMQPYPFFGSPNPGMYANPCSTFIPYMAPNPPPEHPSTQDVSPPLQPGSRTQVSARQGIGTSSDKHERQVNRNENSSDVPTNLELKTPGSTTDENTSSRDKSRKRSIAADGSSLSRCSSHSVQDSSSSSIVGGGGGKGND</sequence>
<evidence type="ECO:0000256" key="2">
    <source>
        <dbReference type="ARBA" id="ARBA00023015"/>
    </source>
</evidence>
<evidence type="ECO:0000313" key="11">
    <source>
        <dbReference type="RefSeq" id="XP_021846758.1"/>
    </source>
</evidence>
<keyword evidence="2" id="KW-0805">Transcription regulation</keyword>
<keyword evidence="3" id="KW-0238">DNA-binding</keyword>
<reference evidence="10 11" key="2">
    <citation type="submission" date="2025-04" db="UniProtKB">
        <authorList>
            <consortium name="RefSeq"/>
        </authorList>
    </citation>
    <scope>IDENTIFICATION</scope>
</reference>
<organism evidence="9 11">
    <name type="scientific">Spinacia oleracea</name>
    <name type="common">Spinach</name>
    <dbReference type="NCBI Taxonomy" id="3562"/>
    <lineage>
        <taxon>Eukaryota</taxon>
        <taxon>Viridiplantae</taxon>
        <taxon>Streptophyta</taxon>
        <taxon>Embryophyta</taxon>
        <taxon>Tracheophyta</taxon>
        <taxon>Spermatophyta</taxon>
        <taxon>Magnoliopsida</taxon>
        <taxon>eudicotyledons</taxon>
        <taxon>Gunneridae</taxon>
        <taxon>Pentapetalae</taxon>
        <taxon>Caryophyllales</taxon>
        <taxon>Chenopodiaceae</taxon>
        <taxon>Chenopodioideae</taxon>
        <taxon>Anserineae</taxon>
        <taxon>Spinacia</taxon>
    </lineage>
</organism>
<dbReference type="RefSeq" id="XP_021846758.1">
    <property type="nucleotide sequence ID" value="XM_021991066.1"/>
</dbReference>
<evidence type="ECO:0000313" key="9">
    <source>
        <dbReference type="Proteomes" id="UP000813463"/>
    </source>
</evidence>
<feature type="compositionally biased region" description="Gly residues" evidence="7">
    <location>
        <begin position="276"/>
        <end position="285"/>
    </location>
</feature>
<dbReference type="GeneID" id="110786514"/>
<keyword evidence="6" id="KW-0175">Coiled coil</keyword>
<evidence type="ECO:0000256" key="7">
    <source>
        <dbReference type="SAM" id="MobiDB-lite"/>
    </source>
</evidence>
<proteinExistence type="predicted"/>
<dbReference type="GO" id="GO:0000976">
    <property type="term" value="F:transcription cis-regulatory region binding"/>
    <property type="evidence" value="ECO:0000318"/>
    <property type="project" value="GO_Central"/>
</dbReference>
<evidence type="ECO:0000256" key="6">
    <source>
        <dbReference type="SAM" id="Coils"/>
    </source>
</evidence>
<dbReference type="PROSITE" id="PS50888">
    <property type="entry name" value="BHLH"/>
    <property type="match status" value="1"/>
</dbReference>
<dbReference type="PANTHER" id="PTHR47001">
    <property type="entry name" value="TRANSCRIPTION FACTOR BHLH121"/>
    <property type="match status" value="1"/>
</dbReference>
<dbReference type="InterPro" id="IPR044579">
    <property type="entry name" value="bHLH11/121"/>
</dbReference>
<reference evidence="9" key="1">
    <citation type="journal article" date="2021" name="Nat. Commun.">
        <title>Genomic analyses provide insights into spinach domestication and the genetic basis of agronomic traits.</title>
        <authorList>
            <person name="Cai X."/>
            <person name="Sun X."/>
            <person name="Xu C."/>
            <person name="Sun H."/>
            <person name="Wang X."/>
            <person name="Ge C."/>
            <person name="Zhang Z."/>
            <person name="Wang Q."/>
            <person name="Fei Z."/>
            <person name="Jiao C."/>
            <person name="Wang Q."/>
        </authorList>
    </citation>
    <scope>NUCLEOTIDE SEQUENCE [LARGE SCALE GENOMIC DNA]</scope>
    <source>
        <strain evidence="9">cv. Varoflay</strain>
    </source>
</reference>
<feature type="coiled-coil region" evidence="6">
    <location>
        <begin position="49"/>
        <end position="104"/>
    </location>
</feature>
<evidence type="ECO:0000256" key="4">
    <source>
        <dbReference type="ARBA" id="ARBA00023163"/>
    </source>
</evidence>
<dbReference type="SMART" id="SM00353">
    <property type="entry name" value="HLH"/>
    <property type="match status" value="1"/>
</dbReference>
<evidence type="ECO:0000256" key="3">
    <source>
        <dbReference type="ARBA" id="ARBA00023125"/>
    </source>
</evidence>
<dbReference type="CDD" id="cd11446">
    <property type="entry name" value="bHLH_AtILR3_like"/>
    <property type="match status" value="1"/>
</dbReference>
<dbReference type="OrthoDB" id="515493at2759"/>
<dbReference type="RefSeq" id="XP_021846757.1">
    <property type="nucleotide sequence ID" value="XM_021991065.1"/>
</dbReference>
<accession>A0A9R0JU81</accession>
<dbReference type="Proteomes" id="UP000813463">
    <property type="component" value="Chromosome 4"/>
</dbReference>
<dbReference type="AlphaFoldDB" id="A0A9R0JU81"/>
<dbReference type="InterPro" id="IPR057075">
    <property type="entry name" value="bHLH_IRO3"/>
</dbReference>
<feature type="domain" description="BHLH" evidence="8">
    <location>
        <begin position="9"/>
        <end position="59"/>
    </location>
</feature>
<dbReference type="InterPro" id="IPR011598">
    <property type="entry name" value="bHLH_dom"/>
</dbReference>
<dbReference type="KEGG" id="soe:110786514"/>
<keyword evidence="5" id="KW-0539">Nucleus</keyword>
<dbReference type="InterPro" id="IPR036638">
    <property type="entry name" value="HLH_DNA-bd_sf"/>
</dbReference>
<feature type="compositionally biased region" description="Low complexity" evidence="7">
    <location>
        <begin position="260"/>
        <end position="275"/>
    </location>
</feature>
<evidence type="ECO:0000259" key="8">
    <source>
        <dbReference type="PROSITE" id="PS50888"/>
    </source>
</evidence>
<keyword evidence="9" id="KW-1185">Reference proteome</keyword>
<keyword evidence="4" id="KW-0804">Transcription</keyword>
<dbReference type="PANTHER" id="PTHR47001:SF3">
    <property type="entry name" value="TRANSCRIPTION FACTOR BHLH121"/>
    <property type="match status" value="1"/>
</dbReference>
<feature type="compositionally biased region" description="Polar residues" evidence="7">
    <location>
        <begin position="193"/>
        <end position="207"/>
    </location>
</feature>
<dbReference type="SUPFAM" id="SSF47459">
    <property type="entry name" value="HLH, helix-loop-helix DNA-binding domain"/>
    <property type="match status" value="1"/>
</dbReference>
<dbReference type="GO" id="GO:0005634">
    <property type="term" value="C:nucleus"/>
    <property type="evidence" value="ECO:0000318"/>
    <property type="project" value="GO_Central"/>
</dbReference>
<evidence type="ECO:0000313" key="10">
    <source>
        <dbReference type="RefSeq" id="XP_021846757.1"/>
    </source>
</evidence>
<name>A0A9R0JU81_SPIOL</name>
<comment type="subcellular location">
    <subcellularLocation>
        <location evidence="1">Nucleus</location>
    </subcellularLocation>
</comment>
<evidence type="ECO:0000256" key="5">
    <source>
        <dbReference type="ARBA" id="ARBA00023242"/>
    </source>
</evidence>
<dbReference type="Pfam" id="PF23177">
    <property type="entry name" value="bHLH_IRO3"/>
    <property type="match status" value="1"/>
</dbReference>
<dbReference type="Gene3D" id="4.10.280.10">
    <property type="entry name" value="Helix-loop-helix DNA-binding domain"/>
    <property type="match status" value="1"/>
</dbReference>
<dbReference type="GO" id="GO:0006879">
    <property type="term" value="P:intracellular iron ion homeostasis"/>
    <property type="evidence" value="ECO:0000318"/>
    <property type="project" value="GO_Central"/>
</dbReference>
<gene>
    <name evidence="10 11" type="primary">LOC110786514</name>
</gene>
<protein>
    <submittedName>
        <fullName evidence="10 11">Transcription factor bHLH121-like</fullName>
    </submittedName>
</protein>